<protein>
    <submittedName>
        <fullName evidence="14">Sialic acid-binding Ig-like lectin 5 isoform X1</fullName>
    </submittedName>
</protein>
<dbReference type="InterPro" id="IPR013106">
    <property type="entry name" value="Ig_V-set"/>
</dbReference>
<evidence type="ECO:0000256" key="3">
    <source>
        <dbReference type="ARBA" id="ARBA00022734"/>
    </source>
</evidence>
<dbReference type="Pfam" id="PF13927">
    <property type="entry name" value="Ig_3"/>
    <property type="match status" value="1"/>
</dbReference>
<evidence type="ECO:0000256" key="2">
    <source>
        <dbReference type="ARBA" id="ARBA00022692"/>
    </source>
</evidence>
<proteinExistence type="inferred from homology"/>
<dbReference type="InterPro" id="IPR003598">
    <property type="entry name" value="Ig_sub2"/>
</dbReference>
<feature type="transmembrane region" description="Helical" evidence="10">
    <location>
        <begin position="348"/>
        <end position="371"/>
    </location>
</feature>
<evidence type="ECO:0000313" key="14">
    <source>
        <dbReference type="RefSeq" id="XP_025705290.1"/>
    </source>
</evidence>
<feature type="region of interest" description="Disordered" evidence="9">
    <location>
        <begin position="859"/>
        <end position="940"/>
    </location>
</feature>
<dbReference type="Proteomes" id="UP000286641">
    <property type="component" value="Unplaced"/>
</dbReference>
<feature type="domain" description="Ig-like" evidence="12">
    <location>
        <begin position="232"/>
        <end position="329"/>
    </location>
</feature>
<evidence type="ECO:0000256" key="9">
    <source>
        <dbReference type="SAM" id="MobiDB-lite"/>
    </source>
</evidence>
<feature type="signal peptide" evidence="11">
    <location>
        <begin position="1"/>
        <end position="15"/>
    </location>
</feature>
<keyword evidence="3" id="KW-0430">Lectin</keyword>
<evidence type="ECO:0000313" key="13">
    <source>
        <dbReference type="Proteomes" id="UP000286641"/>
    </source>
</evidence>
<dbReference type="PROSITE" id="PS50835">
    <property type="entry name" value="IG_LIKE"/>
    <property type="match status" value="6"/>
</dbReference>
<feature type="domain" description="Ig-like" evidence="12">
    <location>
        <begin position="142"/>
        <end position="225"/>
    </location>
</feature>
<keyword evidence="7 10" id="KW-0472">Membrane</keyword>
<dbReference type="PROSITE" id="PS00290">
    <property type="entry name" value="IG_MHC"/>
    <property type="match status" value="1"/>
</dbReference>
<feature type="transmembrane region" description="Helical" evidence="10">
    <location>
        <begin position="828"/>
        <end position="851"/>
    </location>
</feature>
<dbReference type="InterPro" id="IPR036179">
    <property type="entry name" value="Ig-like_dom_sf"/>
</dbReference>
<feature type="domain" description="Ig-like" evidence="12">
    <location>
        <begin position="19"/>
        <end position="132"/>
    </location>
</feature>
<keyword evidence="5" id="KW-0130">Cell adhesion</keyword>
<dbReference type="Pfam" id="PF07686">
    <property type="entry name" value="V-set"/>
    <property type="match status" value="2"/>
</dbReference>
<name>A0A3Q7MES0_CALUR</name>
<dbReference type="InterPro" id="IPR051036">
    <property type="entry name" value="SIGLEC"/>
</dbReference>
<keyword evidence="2 10" id="KW-0812">Transmembrane</keyword>
<gene>
    <name evidence="14" type="primary">LOC112806974</name>
</gene>
<evidence type="ECO:0000256" key="10">
    <source>
        <dbReference type="SAM" id="Phobius"/>
    </source>
</evidence>
<evidence type="ECO:0000259" key="12">
    <source>
        <dbReference type="PROSITE" id="PS50835"/>
    </source>
</evidence>
<comment type="similarity">
    <text evidence="8">Belongs to the immunoglobulin superfamily. SIGLEC (sialic acid binding Ig-like lectin) family.</text>
</comment>
<organism evidence="13 14">
    <name type="scientific">Callorhinus ursinus</name>
    <name type="common">Northern fur seal</name>
    <dbReference type="NCBI Taxonomy" id="34884"/>
    <lineage>
        <taxon>Eukaryota</taxon>
        <taxon>Metazoa</taxon>
        <taxon>Chordata</taxon>
        <taxon>Craniata</taxon>
        <taxon>Vertebrata</taxon>
        <taxon>Euteleostomi</taxon>
        <taxon>Mammalia</taxon>
        <taxon>Eutheria</taxon>
        <taxon>Laurasiatheria</taxon>
        <taxon>Carnivora</taxon>
        <taxon>Caniformia</taxon>
        <taxon>Pinnipedia</taxon>
        <taxon>Otariidae</taxon>
        <taxon>Callorhinus</taxon>
    </lineage>
</organism>
<dbReference type="InterPro" id="IPR003006">
    <property type="entry name" value="Ig/MHC_CS"/>
</dbReference>
<feature type="domain" description="Ig-like" evidence="12">
    <location>
        <begin position="636"/>
        <end position="719"/>
    </location>
</feature>
<evidence type="ECO:0000256" key="11">
    <source>
        <dbReference type="SAM" id="SignalP"/>
    </source>
</evidence>
<evidence type="ECO:0000256" key="8">
    <source>
        <dbReference type="ARBA" id="ARBA00038361"/>
    </source>
</evidence>
<reference evidence="14" key="2">
    <citation type="submission" date="2025-08" db="UniProtKB">
        <authorList>
            <consortium name="RefSeq"/>
        </authorList>
    </citation>
    <scope>IDENTIFICATION</scope>
    <source>
        <tissue evidence="14">Blood</tissue>
    </source>
</reference>
<keyword evidence="4" id="KW-0677">Repeat</keyword>
<keyword evidence="13" id="KW-1185">Reference proteome</keyword>
<dbReference type="InParanoid" id="A0A3Q7MES0"/>
<dbReference type="PANTHER" id="PTHR12035">
    <property type="entry name" value="SIALIC ACID BINDING IMMUNOGLOBULIN-LIKE LECTIN"/>
    <property type="match status" value="1"/>
</dbReference>
<dbReference type="InterPro" id="IPR013783">
    <property type="entry name" value="Ig-like_fold"/>
</dbReference>
<dbReference type="AlphaFoldDB" id="A0A3Q7MES0"/>
<feature type="transmembrane region" description="Helical" evidence="10">
    <location>
        <begin position="383"/>
        <end position="401"/>
    </location>
</feature>
<dbReference type="Gene3D" id="2.60.40.10">
    <property type="entry name" value="Immunoglobulins"/>
    <property type="match status" value="7"/>
</dbReference>
<dbReference type="GO" id="GO:0030246">
    <property type="term" value="F:carbohydrate binding"/>
    <property type="evidence" value="ECO:0007669"/>
    <property type="project" value="UniProtKB-KW"/>
</dbReference>
<keyword evidence="6 10" id="KW-1133">Transmembrane helix</keyword>
<dbReference type="SUPFAM" id="SSF48726">
    <property type="entry name" value="Immunoglobulin"/>
    <property type="match status" value="7"/>
</dbReference>
<evidence type="ECO:0000256" key="5">
    <source>
        <dbReference type="ARBA" id="ARBA00022889"/>
    </source>
</evidence>
<dbReference type="SMART" id="SM00409">
    <property type="entry name" value="IG"/>
    <property type="match status" value="6"/>
</dbReference>
<comment type="subcellular location">
    <subcellularLocation>
        <location evidence="1">Membrane</location>
        <topology evidence="1">Single-pass type I membrane protein</topology>
    </subcellularLocation>
</comment>
<feature type="domain" description="Ig-like" evidence="12">
    <location>
        <begin position="531"/>
        <end position="614"/>
    </location>
</feature>
<dbReference type="GO" id="GO:0005886">
    <property type="term" value="C:plasma membrane"/>
    <property type="evidence" value="ECO:0007669"/>
    <property type="project" value="TreeGrafter"/>
</dbReference>
<dbReference type="PANTHER" id="PTHR12035:SF125">
    <property type="entry name" value="SIALIC ACID-BINDING IG-LIKE LECTIN 5"/>
    <property type="match status" value="1"/>
</dbReference>
<dbReference type="GO" id="GO:0033691">
    <property type="term" value="F:sialic acid binding"/>
    <property type="evidence" value="ECO:0007669"/>
    <property type="project" value="TreeGrafter"/>
</dbReference>
<dbReference type="GO" id="GO:0007155">
    <property type="term" value="P:cell adhesion"/>
    <property type="evidence" value="ECO:0007669"/>
    <property type="project" value="UniProtKB-KW"/>
</dbReference>
<reference key="1">
    <citation type="submission" date="2019-01" db="UniProtKB">
        <authorList>
            <consortium name="RefSeq"/>
        </authorList>
    </citation>
    <scope>IDENTIFICATION</scope>
</reference>
<keyword evidence="11" id="KW-0732">Signal</keyword>
<dbReference type="InterPro" id="IPR007110">
    <property type="entry name" value="Ig-like_dom"/>
</dbReference>
<sequence>MVPLLLLPLLWGGSPQEDPRFELRVPESVTVQEGLCVHVPCSFSYPWSSWSSPKKLYIYWFRKGDNDYLVATNDQTKTGKMGTQGRFYLVGNPRHNNCSLRIREARKSDEGVYNVRVEADHIAYSYRAKKLTVKVAALTQKPDIHFPEPLKSGYPTNLTCSMLGSCEEGRPLTFSWVGRALDSLDPQTLHSSVLTLTPRLQDHGSNLTCQVHLPGGQDTVERTIRLNVSYAPQLMTTRILQGNYTVLKTLSNHTSLPVLEGQFLRLVCVAESNPPAMLSWSREGKALSSPQPSAPGVLELPHVGVEDEGEFTCQAQHPLGSQHVSFSLSVQRTPSSCNCVTEKQEGSWPLVLTLIRGALMGAGFLLTYGLTWIYYSRGTRTRAPALAGADMVPLLLLPLLWGGSPQEDPRFELRVPESVTVQEGLCVHVPCSFSYPWSSWSSPKKLYIYWFRKGDNNYLVATNDQTETGKMGTQGRFYLVGNPRHNCSLRIREARKSDEGVYNVRVEADHIAYSYRAKKLTVKVAALTQKPDIHFPEPLKSGYPTNLTCSMLGSCEEGRPLTFSWVGRALDSLDPQTLHSSVLTLTPRLQDHGSNLTCQVHLPGGQDTVERTIRLNVSYAPQKLNISIFFSDVAVPKILENTSSVLILEGQALGLLCAADSSPPAELSWFRGSPARNATPIYRSANLDLPQVGAAEEGDLLTCQAQNPLGSQHVSLRLSVVYPPRLLSPSCSWEGEGLHCSCSSRAQPAPTLRWRLGEGLLEGNHSNASWTITSSSAGPWANSSLSLSGPLGSGLRLSCEARNAHGSQSAAFLLLPGRSVFLAGAVPAALGGAGAMALLSLSLCLLFFCLVKARRKQASGSREGLDDEDPVMGTVAWGSRQKPWPDSPRAQATPARDASPSGDKQELHYASFSFHGMKSREPEDEEATDTGEYSEIKTSK</sequence>
<evidence type="ECO:0000256" key="6">
    <source>
        <dbReference type="ARBA" id="ARBA00022989"/>
    </source>
</evidence>
<dbReference type="SMART" id="SM00408">
    <property type="entry name" value="IGc2"/>
    <property type="match status" value="2"/>
</dbReference>
<accession>A0A3Q7MES0</accession>
<evidence type="ECO:0000256" key="7">
    <source>
        <dbReference type="ARBA" id="ARBA00023136"/>
    </source>
</evidence>
<dbReference type="InterPro" id="IPR003599">
    <property type="entry name" value="Ig_sub"/>
</dbReference>
<feature type="domain" description="Ig-like" evidence="12">
    <location>
        <begin position="409"/>
        <end position="521"/>
    </location>
</feature>
<dbReference type="RefSeq" id="XP_025705290.1">
    <property type="nucleotide sequence ID" value="XM_025849505.1"/>
</dbReference>
<evidence type="ECO:0000256" key="4">
    <source>
        <dbReference type="ARBA" id="ARBA00022737"/>
    </source>
</evidence>
<feature type="chain" id="PRO_5018566234" evidence="11">
    <location>
        <begin position="16"/>
        <end position="940"/>
    </location>
</feature>
<evidence type="ECO:0000256" key="1">
    <source>
        <dbReference type="ARBA" id="ARBA00004479"/>
    </source>
</evidence>